<gene>
    <name evidence="1" type="ORF">FA046_09790</name>
</gene>
<organism evidence="1 2">
    <name type="scientific">Pedobacter cryophilus</name>
    <dbReference type="NCBI Taxonomy" id="2571271"/>
    <lineage>
        <taxon>Bacteria</taxon>
        <taxon>Pseudomonadati</taxon>
        <taxon>Bacteroidota</taxon>
        <taxon>Sphingobacteriia</taxon>
        <taxon>Sphingobacteriales</taxon>
        <taxon>Sphingobacteriaceae</taxon>
        <taxon>Pedobacter</taxon>
    </lineage>
</organism>
<dbReference type="SUPFAM" id="SSF53137">
    <property type="entry name" value="Translational machinery components"/>
    <property type="match status" value="1"/>
</dbReference>
<evidence type="ECO:0000313" key="1">
    <source>
        <dbReference type="EMBL" id="TKB97650.1"/>
    </source>
</evidence>
<dbReference type="OrthoDB" id="594984at2"/>
<reference evidence="1 2" key="1">
    <citation type="submission" date="2019-04" db="EMBL/GenBank/DDBJ databases">
        <title>Pedobacter sp. AR-3-17 sp. nov., isolated from Arctic soil.</title>
        <authorList>
            <person name="Dahal R.H."/>
            <person name="Kim D.-U."/>
        </authorList>
    </citation>
    <scope>NUCLEOTIDE SEQUENCE [LARGE SCALE GENOMIC DNA]</scope>
    <source>
        <strain evidence="1 2">AR-3-17</strain>
    </source>
</reference>
<protein>
    <recommendedName>
        <fullName evidence="3">Host attachment protein</fullName>
    </recommendedName>
</protein>
<dbReference type="AlphaFoldDB" id="A0A4U1C0Q6"/>
<sequence>MKRNTYHPDRIVGVWMDYKHAYLVKLTDQVLVEELKSEEHITGENNITRLNNIPFSQADKQNHERLNQHKFLKKIINRLKEEEYAYIFGPGEAKQGLVNLIDKEGRHFPCKIVGLESANKLTPNQLIQKVKDFFRSLKFEDTKRRLNLGIKENA</sequence>
<dbReference type="RefSeq" id="WP_136826225.1">
    <property type="nucleotide sequence ID" value="NZ_SWBP01000003.1"/>
</dbReference>
<dbReference type="EMBL" id="SWBP01000003">
    <property type="protein sequence ID" value="TKB97650.1"/>
    <property type="molecule type" value="Genomic_DNA"/>
</dbReference>
<evidence type="ECO:0000313" key="2">
    <source>
        <dbReference type="Proteomes" id="UP000308181"/>
    </source>
</evidence>
<name>A0A4U1C0Q6_9SPHI</name>
<keyword evidence="2" id="KW-1185">Reference proteome</keyword>
<accession>A0A4U1C0Q6</accession>
<proteinExistence type="predicted"/>
<comment type="caution">
    <text evidence="1">The sequence shown here is derived from an EMBL/GenBank/DDBJ whole genome shotgun (WGS) entry which is preliminary data.</text>
</comment>
<dbReference type="Proteomes" id="UP000308181">
    <property type="component" value="Unassembled WGS sequence"/>
</dbReference>
<evidence type="ECO:0008006" key="3">
    <source>
        <dbReference type="Google" id="ProtNLM"/>
    </source>
</evidence>